<evidence type="ECO:0000313" key="1">
    <source>
        <dbReference type="EMBL" id="GAI20346.1"/>
    </source>
</evidence>
<dbReference type="AlphaFoldDB" id="X1MQM3"/>
<proteinExistence type="predicted"/>
<organism evidence="1">
    <name type="scientific">marine sediment metagenome</name>
    <dbReference type="NCBI Taxonomy" id="412755"/>
    <lineage>
        <taxon>unclassified sequences</taxon>
        <taxon>metagenomes</taxon>
        <taxon>ecological metagenomes</taxon>
    </lineage>
</organism>
<dbReference type="EMBL" id="BARV01022456">
    <property type="protein sequence ID" value="GAI20346.1"/>
    <property type="molecule type" value="Genomic_DNA"/>
</dbReference>
<comment type="caution">
    <text evidence="1">The sequence shown here is derived from an EMBL/GenBank/DDBJ whole genome shotgun (WGS) entry which is preliminary data.</text>
</comment>
<gene>
    <name evidence="1" type="ORF">S06H3_37024</name>
</gene>
<sequence>MSKKKVKEGDEMLPKYLVRIRNPKSRRVGLPQPSKHLKKMIDIVNKESENPFERIYEPPCAYCGKKNPEFIVKYPITPDVDPILYLTHRFYTGDVPVCSRAECQAQLRQEIKEFEELKRSWKKGEEKGAEL</sequence>
<name>X1MQM3_9ZZZZ</name>
<reference evidence="1" key="1">
    <citation type="journal article" date="2014" name="Front. Microbiol.">
        <title>High frequency of phylogenetically diverse reductive dehalogenase-homologous genes in deep subseafloor sedimentary metagenomes.</title>
        <authorList>
            <person name="Kawai M."/>
            <person name="Futagami T."/>
            <person name="Toyoda A."/>
            <person name="Takaki Y."/>
            <person name="Nishi S."/>
            <person name="Hori S."/>
            <person name="Arai W."/>
            <person name="Tsubouchi T."/>
            <person name="Morono Y."/>
            <person name="Uchiyama I."/>
            <person name="Ito T."/>
            <person name="Fujiyama A."/>
            <person name="Inagaki F."/>
            <person name="Takami H."/>
        </authorList>
    </citation>
    <scope>NUCLEOTIDE SEQUENCE</scope>
    <source>
        <strain evidence="1">Expedition CK06-06</strain>
    </source>
</reference>
<protein>
    <submittedName>
        <fullName evidence="1">Uncharacterized protein</fullName>
    </submittedName>
</protein>
<accession>X1MQM3</accession>